<feature type="transmembrane region" description="Helical" evidence="1">
    <location>
        <begin position="202"/>
        <end position="218"/>
    </location>
</feature>
<dbReference type="EMBL" id="ADNY01000029">
    <property type="protein sequence ID" value="EFG55594.1"/>
    <property type="molecule type" value="Genomic_DNA"/>
</dbReference>
<dbReference type="STRING" id="83683.B1745_01280"/>
<organism evidence="3 4">
    <name type="scientific">Lactobacillus amylolyticus DSM 11664</name>
    <dbReference type="NCBI Taxonomy" id="585524"/>
    <lineage>
        <taxon>Bacteria</taxon>
        <taxon>Bacillati</taxon>
        <taxon>Bacillota</taxon>
        <taxon>Bacilli</taxon>
        <taxon>Lactobacillales</taxon>
        <taxon>Lactobacillaceae</taxon>
        <taxon>Lactobacillus</taxon>
    </lineage>
</organism>
<evidence type="ECO:0000313" key="3">
    <source>
        <dbReference type="EMBL" id="EFG55594.1"/>
    </source>
</evidence>
<evidence type="ECO:0000256" key="1">
    <source>
        <dbReference type="SAM" id="Phobius"/>
    </source>
</evidence>
<dbReference type="EC" id="3.4.-.-" evidence="3"/>
<sequence length="283" mass="32943">MALKFPPKIIFFVHTSGSFFFGSRKICSKHTNNIVLPFKQKANYFGKLSLFYVFNNWRDFMLINYFVNFFIGSCLASHACVIYDRFDQGNFLWGHSYCDFCLQPLALTDELPIISFLILKGKCRFCHEKISWTLLLFEILGGCAFLPIDFSNIKSFSTGIFIFFVLLIAIFDFNDKEFPTIFLLPLFIVTLTKANFWHYFNLLQFLPIASLLILYVYKKKLGSGDLYLYLSIASFFNPQFANEVFLIASILVILSYLFEKHQSYSSSFAFIPYIFTALIIKNF</sequence>
<keyword evidence="1" id="KW-0472">Membrane</keyword>
<dbReference type="GO" id="GO:0006465">
    <property type="term" value="P:signal peptide processing"/>
    <property type="evidence" value="ECO:0007669"/>
    <property type="project" value="TreeGrafter"/>
</dbReference>
<keyword evidence="1" id="KW-0812">Transmembrane</keyword>
<keyword evidence="3" id="KW-0378">Hydrolase</keyword>
<evidence type="ECO:0000313" key="4">
    <source>
        <dbReference type="Proteomes" id="UP000004069"/>
    </source>
</evidence>
<keyword evidence="1" id="KW-1133">Transmembrane helix</keyword>
<feature type="domain" description="Prepilin peptidase A24 N-terminal" evidence="2">
    <location>
        <begin position="71"/>
        <end position="146"/>
    </location>
</feature>
<dbReference type="GO" id="GO:0004190">
    <property type="term" value="F:aspartic-type endopeptidase activity"/>
    <property type="evidence" value="ECO:0007669"/>
    <property type="project" value="TreeGrafter"/>
</dbReference>
<dbReference type="eggNOG" id="COG1989">
    <property type="taxonomic scope" value="Bacteria"/>
</dbReference>
<dbReference type="AlphaFoldDB" id="D4YTC4"/>
<dbReference type="PANTHER" id="PTHR30487">
    <property type="entry name" value="TYPE 4 PREPILIN-LIKE PROTEINS LEADER PEPTIDE-PROCESSING ENZYME"/>
    <property type="match status" value="1"/>
</dbReference>
<dbReference type="Proteomes" id="UP000004069">
    <property type="component" value="Unassembled WGS sequence"/>
</dbReference>
<proteinExistence type="predicted"/>
<feature type="transmembrane region" description="Helical" evidence="1">
    <location>
        <begin position="239"/>
        <end position="258"/>
    </location>
</feature>
<dbReference type="GO" id="GO:0005886">
    <property type="term" value="C:plasma membrane"/>
    <property type="evidence" value="ECO:0007669"/>
    <property type="project" value="TreeGrafter"/>
</dbReference>
<comment type="caution">
    <text evidence="3">The sequence shown here is derived from an EMBL/GenBank/DDBJ whole genome shotgun (WGS) entry which is preliminary data.</text>
</comment>
<reference evidence="3 4" key="1">
    <citation type="submission" date="2010-04" db="EMBL/GenBank/DDBJ databases">
        <authorList>
            <person name="Muzny D."/>
            <person name="Qin X."/>
            <person name="Deng J."/>
            <person name="Jiang H."/>
            <person name="Liu Y."/>
            <person name="Qu J."/>
            <person name="Song X.-Z."/>
            <person name="Zhang L."/>
            <person name="Thornton R."/>
            <person name="Coyle M."/>
            <person name="Francisco L."/>
            <person name="Jackson L."/>
            <person name="Javaid M."/>
            <person name="Korchina V."/>
            <person name="Kovar C."/>
            <person name="Mata R."/>
            <person name="Mathew T."/>
            <person name="Ngo R."/>
            <person name="Nguyen L."/>
            <person name="Nguyen N."/>
            <person name="Okwuonu G."/>
            <person name="Ongeri F."/>
            <person name="Pham C."/>
            <person name="Simmons D."/>
            <person name="Wilczek-Boney K."/>
            <person name="Hale W."/>
            <person name="Jakkamsetti A."/>
            <person name="Pham P."/>
            <person name="Ruth R."/>
            <person name="San Lucas F."/>
            <person name="Warren J."/>
            <person name="Zhang J."/>
            <person name="Zhao Z."/>
            <person name="Zhou C."/>
            <person name="Zhu D."/>
            <person name="Lee S."/>
            <person name="Bess C."/>
            <person name="Blankenburg K."/>
            <person name="Forbes L."/>
            <person name="Fu Q."/>
            <person name="Gubbala S."/>
            <person name="Hirani K."/>
            <person name="Jayaseelan J.C."/>
            <person name="Lara F."/>
            <person name="Munidasa M."/>
            <person name="Palculict T."/>
            <person name="Patil S."/>
            <person name="Pu L.-L."/>
            <person name="Saada N."/>
            <person name="Tang L."/>
            <person name="Weissenberger G."/>
            <person name="Zhu Y."/>
            <person name="Hemphill L."/>
            <person name="Shang Y."/>
            <person name="Youmans B."/>
            <person name="Ayvaz T."/>
            <person name="Ross M."/>
            <person name="Santibanez J."/>
            <person name="Aqrawi P."/>
            <person name="Gross S."/>
            <person name="Joshi V."/>
            <person name="Fowler G."/>
            <person name="Nazareth L."/>
            <person name="Reid J."/>
            <person name="Worley K."/>
            <person name="Petrosino J."/>
            <person name="Highlander S."/>
            <person name="Gibbs R."/>
        </authorList>
    </citation>
    <scope>NUCLEOTIDE SEQUENCE [LARGE SCALE GENOMIC DNA]</scope>
    <source>
        <strain evidence="3 4">DSM 11664</strain>
    </source>
</reference>
<gene>
    <name evidence="3" type="ORF">HMPREF0493_0785</name>
</gene>
<dbReference type="Pfam" id="PF06750">
    <property type="entry name" value="A24_N_bact"/>
    <property type="match status" value="1"/>
</dbReference>
<feature type="transmembrane region" description="Helical" evidence="1">
    <location>
        <begin position="154"/>
        <end position="171"/>
    </location>
</feature>
<name>D4YTC4_9LACO</name>
<protein>
    <submittedName>
        <fullName evidence="3">Bacterial peptidase A24, N-terminal domain protein</fullName>
        <ecNumber evidence="3">3.4.-.-</ecNumber>
    </submittedName>
</protein>
<feature type="transmembrane region" description="Helical" evidence="1">
    <location>
        <begin position="264"/>
        <end position="280"/>
    </location>
</feature>
<feature type="transmembrane region" description="Helical" evidence="1">
    <location>
        <begin position="62"/>
        <end position="83"/>
    </location>
</feature>
<feature type="transmembrane region" description="Helical" evidence="1">
    <location>
        <begin position="130"/>
        <end position="148"/>
    </location>
</feature>
<dbReference type="InterPro" id="IPR050882">
    <property type="entry name" value="Prepilin_peptidase/N-MTase"/>
</dbReference>
<accession>D4YTC4</accession>
<keyword evidence="4" id="KW-1185">Reference proteome</keyword>
<evidence type="ECO:0000259" key="2">
    <source>
        <dbReference type="Pfam" id="PF06750"/>
    </source>
</evidence>
<dbReference type="InterPro" id="IPR010627">
    <property type="entry name" value="Prepilin_pept_A24_N"/>
</dbReference>
<dbReference type="PANTHER" id="PTHR30487:SF0">
    <property type="entry name" value="PREPILIN LEADER PEPTIDASE_N-METHYLTRANSFERASE-RELATED"/>
    <property type="match status" value="1"/>
</dbReference>